<evidence type="ECO:0000313" key="2">
    <source>
        <dbReference type="EMBL" id="ALT58098.1"/>
    </source>
</evidence>
<keyword evidence="1" id="KW-0812">Transmembrane</keyword>
<name>A0A0U3C8T2_9CAUD</name>
<organism evidence="2 3">
    <name type="scientific">Pseudomonas phage SM1</name>
    <dbReference type="NCBI Taxonomy" id="1772332"/>
    <lineage>
        <taxon>Viruses</taxon>
        <taxon>Duplodnaviria</taxon>
        <taxon>Heunggongvirae</taxon>
        <taxon>Uroviricota</taxon>
        <taxon>Caudoviricetes</taxon>
        <taxon>Samunavirus</taxon>
        <taxon>Samunavirus SM1</taxon>
    </lineage>
</organism>
<evidence type="ECO:0000313" key="3">
    <source>
        <dbReference type="Proteomes" id="UP000224832"/>
    </source>
</evidence>
<accession>A0A0U3C8T2</accession>
<proteinExistence type="predicted"/>
<keyword evidence="1" id="KW-0472">Membrane</keyword>
<reference evidence="2 3" key="1">
    <citation type="submission" date="2015-12" db="EMBL/GenBank/DDBJ databases">
        <title>In silico genomic study of Pseudomonas phage SM1.</title>
        <authorList>
            <person name="Zawawi N.A.M."/>
            <person name="Mat-Arip Y."/>
            <person name="Wan-Jauhari W.K."/>
            <person name="Fauzi A.A."/>
            <person name="Yee F.J."/>
        </authorList>
    </citation>
    <scope>NUCLEOTIDE SEQUENCE [LARGE SCALE GENOMIC DNA]</scope>
</reference>
<evidence type="ECO:0000256" key="1">
    <source>
        <dbReference type="SAM" id="Phobius"/>
    </source>
</evidence>
<feature type="transmembrane region" description="Helical" evidence="1">
    <location>
        <begin position="12"/>
        <end position="32"/>
    </location>
</feature>
<keyword evidence="3" id="KW-1185">Reference proteome</keyword>
<protein>
    <submittedName>
        <fullName evidence="2">Uncharacterized protein</fullName>
    </submittedName>
</protein>
<feature type="transmembrane region" description="Helical" evidence="1">
    <location>
        <begin position="65"/>
        <end position="87"/>
    </location>
</feature>
<sequence>MLDIAFGVVSHPGYLILFNLLLMVGCLLLVSASVTCARYIRENCDCHGGRRDPELMLQRQKTVNFWYRVSYVVLTIAAVLGLLYIAIRSYLLLLVLGAV</sequence>
<dbReference type="EMBL" id="KU245542">
    <property type="protein sequence ID" value="ALT58098.1"/>
    <property type="molecule type" value="Genomic_DNA"/>
</dbReference>
<dbReference type="Proteomes" id="UP000224832">
    <property type="component" value="Segment"/>
</dbReference>
<gene>
    <name evidence="2" type="ORF">SM1_0106</name>
</gene>
<keyword evidence="1" id="KW-1133">Transmembrane helix</keyword>